<evidence type="ECO:0000256" key="1">
    <source>
        <dbReference type="SAM" id="MobiDB-lite"/>
    </source>
</evidence>
<gene>
    <name evidence="2" type="ORF">EVAR_7618_1</name>
</gene>
<comment type="caution">
    <text evidence="2">The sequence shown here is derived from an EMBL/GenBank/DDBJ whole genome shotgun (WGS) entry which is preliminary data.</text>
</comment>
<accession>A0A4C1TJC1</accession>
<feature type="region of interest" description="Disordered" evidence="1">
    <location>
        <begin position="220"/>
        <end position="289"/>
    </location>
</feature>
<keyword evidence="3" id="KW-1185">Reference proteome</keyword>
<evidence type="ECO:0000313" key="3">
    <source>
        <dbReference type="Proteomes" id="UP000299102"/>
    </source>
</evidence>
<sequence length="289" mass="32762">MTGREPGRPIRYCRKSVYRGMGCFYVKYVKCMATPPRCNVCSSYVQADALSINCNEFEASIMVVVRRGNITVPTNDWFCFAGSRTAPENHWIWDKSGAALQKKANVDYVLIVSFVDIRPKIAFRKHVASSVWATMALQCALATKRQTDSPSVYFVKLLATRLTTYVARNHLKGKSPFLKITITKSPVPAQTAPRRAPSRAFPICHMRIIRGGSILKIHIKDPPPKRIPIRSDRHVHRGPENPAVDDLNHRHRCAPAATREAHAEKKKSAYQRYSSFLSTPQEIRSPRRF</sequence>
<reference evidence="2 3" key="1">
    <citation type="journal article" date="2019" name="Commun. Biol.">
        <title>The bagworm genome reveals a unique fibroin gene that provides high tensile strength.</title>
        <authorList>
            <person name="Kono N."/>
            <person name="Nakamura H."/>
            <person name="Ohtoshi R."/>
            <person name="Tomita M."/>
            <person name="Numata K."/>
            <person name="Arakawa K."/>
        </authorList>
    </citation>
    <scope>NUCLEOTIDE SEQUENCE [LARGE SCALE GENOMIC DNA]</scope>
</reference>
<protein>
    <submittedName>
        <fullName evidence="2">Uncharacterized protein</fullName>
    </submittedName>
</protein>
<organism evidence="2 3">
    <name type="scientific">Eumeta variegata</name>
    <name type="common">Bagworm moth</name>
    <name type="synonym">Eumeta japonica</name>
    <dbReference type="NCBI Taxonomy" id="151549"/>
    <lineage>
        <taxon>Eukaryota</taxon>
        <taxon>Metazoa</taxon>
        <taxon>Ecdysozoa</taxon>
        <taxon>Arthropoda</taxon>
        <taxon>Hexapoda</taxon>
        <taxon>Insecta</taxon>
        <taxon>Pterygota</taxon>
        <taxon>Neoptera</taxon>
        <taxon>Endopterygota</taxon>
        <taxon>Lepidoptera</taxon>
        <taxon>Glossata</taxon>
        <taxon>Ditrysia</taxon>
        <taxon>Tineoidea</taxon>
        <taxon>Psychidae</taxon>
        <taxon>Oiketicinae</taxon>
        <taxon>Eumeta</taxon>
    </lineage>
</organism>
<feature type="compositionally biased region" description="Basic and acidic residues" evidence="1">
    <location>
        <begin position="220"/>
        <end position="232"/>
    </location>
</feature>
<evidence type="ECO:0000313" key="2">
    <source>
        <dbReference type="EMBL" id="GBP14184.1"/>
    </source>
</evidence>
<feature type="compositionally biased region" description="Polar residues" evidence="1">
    <location>
        <begin position="271"/>
        <end position="282"/>
    </location>
</feature>
<dbReference type="AlphaFoldDB" id="A0A4C1TJC1"/>
<proteinExistence type="predicted"/>
<dbReference type="Proteomes" id="UP000299102">
    <property type="component" value="Unassembled WGS sequence"/>
</dbReference>
<name>A0A4C1TJC1_EUMVA</name>
<dbReference type="EMBL" id="BGZK01000062">
    <property type="protein sequence ID" value="GBP14184.1"/>
    <property type="molecule type" value="Genomic_DNA"/>
</dbReference>